<dbReference type="EMBL" id="PXXK01000126">
    <property type="protein sequence ID" value="RFN50828.1"/>
    <property type="molecule type" value="Genomic_DNA"/>
</dbReference>
<organism evidence="2 3">
    <name type="scientific">Fusarium flagelliforme</name>
    <dbReference type="NCBI Taxonomy" id="2675880"/>
    <lineage>
        <taxon>Eukaryota</taxon>
        <taxon>Fungi</taxon>
        <taxon>Dikarya</taxon>
        <taxon>Ascomycota</taxon>
        <taxon>Pezizomycotina</taxon>
        <taxon>Sordariomycetes</taxon>
        <taxon>Hypocreomycetidae</taxon>
        <taxon>Hypocreales</taxon>
        <taxon>Nectriaceae</taxon>
        <taxon>Fusarium</taxon>
        <taxon>Fusarium incarnatum-equiseti species complex</taxon>
    </lineage>
</organism>
<reference evidence="2 3" key="1">
    <citation type="journal article" date="2018" name="PLoS Pathog.">
        <title>Evolution of structural diversity of trichothecenes, a family of toxins produced by plant pathogenic and entomopathogenic fungi.</title>
        <authorList>
            <person name="Proctor R.H."/>
            <person name="McCormick S.P."/>
            <person name="Kim H.S."/>
            <person name="Cardoza R.E."/>
            <person name="Stanley A.M."/>
            <person name="Lindo L."/>
            <person name="Kelly A."/>
            <person name="Brown D.W."/>
            <person name="Lee T."/>
            <person name="Vaughan M.M."/>
            <person name="Alexander N.J."/>
            <person name="Busman M."/>
            <person name="Gutierrez S."/>
        </authorList>
    </citation>
    <scope>NUCLEOTIDE SEQUENCE [LARGE SCALE GENOMIC DNA]</scope>
    <source>
        <strain evidence="2 3">NRRL 13405</strain>
    </source>
</reference>
<dbReference type="Gene3D" id="3.80.10.10">
    <property type="entry name" value="Ribonuclease Inhibitor"/>
    <property type="match status" value="1"/>
</dbReference>
<evidence type="ECO:0000256" key="1">
    <source>
        <dbReference type="SAM" id="MobiDB-lite"/>
    </source>
</evidence>
<evidence type="ECO:0000313" key="3">
    <source>
        <dbReference type="Proteomes" id="UP000265631"/>
    </source>
</evidence>
<dbReference type="Proteomes" id="UP000265631">
    <property type="component" value="Unassembled WGS sequence"/>
</dbReference>
<protein>
    <submittedName>
        <fullName evidence="2">Uncharacterized protein</fullName>
    </submittedName>
</protein>
<gene>
    <name evidence="2" type="ORF">FIE12Z_4904</name>
</gene>
<dbReference type="AlphaFoldDB" id="A0A395MS83"/>
<dbReference type="SUPFAM" id="SSF52047">
    <property type="entry name" value="RNI-like"/>
    <property type="match status" value="1"/>
</dbReference>
<feature type="compositionally biased region" description="Polar residues" evidence="1">
    <location>
        <begin position="72"/>
        <end position="83"/>
    </location>
</feature>
<name>A0A395MS83_9HYPO</name>
<dbReference type="InterPro" id="IPR032675">
    <property type="entry name" value="LRR_dom_sf"/>
</dbReference>
<feature type="compositionally biased region" description="Basic and acidic residues" evidence="1">
    <location>
        <begin position="22"/>
        <end position="42"/>
    </location>
</feature>
<dbReference type="STRING" id="2594813.A0A395MS83"/>
<sequence>MTGRRSARLKSQAAEPVTALAEEPKKALKRKTPDSTSDDRPLQRATKARSSATSTVKRDVQGSSLKVGGASGQPSQSSVQINPSMGRLPYLPAEIDDKKCLKNLSMTSKALYSLAIPQLFNSIERSCALHVHIAKLIKTTEPFLTIEQRKQLKTEGIYKGQQETFPDDVDPKKKPEIANYVRRALVETGDPGKRHRYIVHRYVEELLKNLDNLKLWGGTMLTESMAKSLSTKKNLKALWLNTNVPITSDSHNPDALGALKDLEHLGFYKDPFWGRRGWSKTSPEMLIWNSRSTLRSLTLNDSTFHYMHFQWEEAGQESPRQGYLSALKTFSLTGGKFDDEQTDAILQAINFLKLQELSLGRGNTRVGLLYRRLTDIFSAARGDIKLRSLCMDLQEDADEGIEFLSTFDTLTRLNICDSGSWPGDTRESGLHDSLFRGLYMHKNLTVLKLTDETYTMRDRMPGLDAETAAQFILNFPNLRHLHFNLHEPQLEEVSEALSHAKNLEKFRVGSKFETVKGAKRAQKIESPWNQKHQVLFRPVPMEQTLIRGGIDDMRKWADKVARDLD</sequence>
<keyword evidence="3" id="KW-1185">Reference proteome</keyword>
<accession>A0A395MS83</accession>
<comment type="caution">
    <text evidence="2">The sequence shown here is derived from an EMBL/GenBank/DDBJ whole genome shotgun (WGS) entry which is preliminary data.</text>
</comment>
<evidence type="ECO:0000313" key="2">
    <source>
        <dbReference type="EMBL" id="RFN50828.1"/>
    </source>
</evidence>
<proteinExistence type="predicted"/>
<feature type="region of interest" description="Disordered" evidence="1">
    <location>
        <begin position="1"/>
        <end position="84"/>
    </location>
</feature>